<gene>
    <name evidence="3" type="primary">fumC</name>
    <name evidence="6" type="ORF">PG1C_11780</name>
</gene>
<feature type="site" description="Important for catalytic activity" evidence="3">
    <location>
        <position position="331"/>
    </location>
</feature>
<dbReference type="EC" id="4.2.1.2" evidence="3"/>
<organism evidence="6 7">
    <name type="scientific">Rugosibacter aromaticivorans</name>
    <dbReference type="NCBI Taxonomy" id="1565605"/>
    <lineage>
        <taxon>Bacteria</taxon>
        <taxon>Pseudomonadati</taxon>
        <taxon>Pseudomonadota</taxon>
        <taxon>Betaproteobacteria</taxon>
        <taxon>Nitrosomonadales</taxon>
        <taxon>Sterolibacteriaceae</taxon>
        <taxon>Rugosibacter</taxon>
    </lineage>
</organism>
<dbReference type="EMBL" id="CP010554">
    <property type="protein sequence ID" value="AJP48923.1"/>
    <property type="molecule type" value="Genomic_DNA"/>
</dbReference>
<dbReference type="PROSITE" id="PS00163">
    <property type="entry name" value="FUMARATE_LYASES"/>
    <property type="match status" value="1"/>
</dbReference>
<evidence type="ECO:0000313" key="7">
    <source>
        <dbReference type="Proteomes" id="UP000061603"/>
    </source>
</evidence>
<dbReference type="Pfam" id="PF00206">
    <property type="entry name" value="Lyase_1"/>
    <property type="match status" value="1"/>
</dbReference>
<dbReference type="InterPro" id="IPR000362">
    <property type="entry name" value="Fumarate_lyase_fam"/>
</dbReference>
<proteinExistence type="inferred from homology"/>
<accession>A0A0C5JAU0</accession>
<evidence type="ECO:0000256" key="1">
    <source>
        <dbReference type="ARBA" id="ARBA00009084"/>
    </source>
</evidence>
<name>A0A0C5JAU0_9PROT</name>
<feature type="binding site" evidence="3">
    <location>
        <begin position="139"/>
        <end position="141"/>
    </location>
    <ligand>
        <name>substrate</name>
    </ligand>
</feature>
<dbReference type="GO" id="GO:0005737">
    <property type="term" value="C:cytoplasm"/>
    <property type="evidence" value="ECO:0007669"/>
    <property type="project" value="UniProtKB-SubCell"/>
</dbReference>
<keyword evidence="3" id="KW-0963">Cytoplasm</keyword>
<feature type="active site" evidence="3">
    <location>
        <position position="318"/>
    </location>
</feature>
<dbReference type="STRING" id="1565605.PG1C_11780"/>
<dbReference type="GO" id="GO:0006106">
    <property type="term" value="P:fumarate metabolic process"/>
    <property type="evidence" value="ECO:0007669"/>
    <property type="project" value="InterPro"/>
</dbReference>
<feature type="binding site" evidence="3">
    <location>
        <position position="319"/>
    </location>
    <ligand>
        <name>substrate</name>
    </ligand>
</feature>
<keyword evidence="3" id="KW-0816">Tricarboxylic acid cycle</keyword>
<dbReference type="GO" id="GO:0006108">
    <property type="term" value="P:malate metabolic process"/>
    <property type="evidence" value="ECO:0007669"/>
    <property type="project" value="TreeGrafter"/>
</dbReference>
<dbReference type="HOGENOM" id="CLU_021594_4_1_4"/>
<dbReference type="InterPro" id="IPR022761">
    <property type="entry name" value="Fumarate_lyase_N"/>
</dbReference>
<dbReference type="FunFam" id="1.10.40.30:FF:000002">
    <property type="entry name" value="Fumarate hydratase class II"/>
    <property type="match status" value="1"/>
</dbReference>
<feature type="active site" description="Proton donor/acceptor" evidence="3">
    <location>
        <position position="188"/>
    </location>
</feature>
<feature type="binding site" description="in site B" evidence="3">
    <location>
        <begin position="129"/>
        <end position="132"/>
    </location>
    <ligand>
        <name>substrate</name>
    </ligand>
</feature>
<dbReference type="PANTHER" id="PTHR11444:SF1">
    <property type="entry name" value="FUMARATE HYDRATASE, MITOCHONDRIAL"/>
    <property type="match status" value="1"/>
</dbReference>
<dbReference type="Gene3D" id="1.20.200.10">
    <property type="entry name" value="Fumarase/aspartase (Central domain)"/>
    <property type="match status" value="1"/>
</dbReference>
<dbReference type="CDD" id="cd01362">
    <property type="entry name" value="Fumarase_classII"/>
    <property type="match status" value="1"/>
</dbReference>
<dbReference type="InterPro" id="IPR008948">
    <property type="entry name" value="L-Aspartase-like"/>
</dbReference>
<dbReference type="RefSeq" id="WP_202634988.1">
    <property type="nucleotide sequence ID" value="NZ_CP010554.1"/>
</dbReference>
<comment type="catalytic activity">
    <reaction evidence="3">
        <text>(S)-malate = fumarate + H2O</text>
        <dbReference type="Rhea" id="RHEA:12460"/>
        <dbReference type="ChEBI" id="CHEBI:15377"/>
        <dbReference type="ChEBI" id="CHEBI:15589"/>
        <dbReference type="ChEBI" id="CHEBI:29806"/>
        <dbReference type="EC" id="4.2.1.2"/>
    </reaction>
</comment>
<dbReference type="GO" id="GO:0004333">
    <property type="term" value="F:fumarate hydratase activity"/>
    <property type="evidence" value="ECO:0007669"/>
    <property type="project" value="UniProtKB-UniRule"/>
</dbReference>
<evidence type="ECO:0000259" key="5">
    <source>
        <dbReference type="Pfam" id="PF10415"/>
    </source>
</evidence>
<evidence type="ECO:0000313" key="6">
    <source>
        <dbReference type="EMBL" id="AJP48923.1"/>
    </source>
</evidence>
<comment type="similarity">
    <text evidence="1 3">Belongs to the class-II fumarase/aspartase family. Fumarase subfamily.</text>
</comment>
<dbReference type="NCBIfam" id="NF008909">
    <property type="entry name" value="PRK12273.1"/>
    <property type="match status" value="1"/>
</dbReference>
<dbReference type="KEGG" id="rbu:PG1C_11780"/>
<feature type="domain" description="Fumarase C C-terminal" evidence="5">
    <location>
        <begin position="408"/>
        <end position="460"/>
    </location>
</feature>
<dbReference type="UniPathway" id="UPA00223">
    <property type="reaction ID" value="UER01007"/>
</dbReference>
<keyword evidence="2 3" id="KW-0456">Lyase</keyword>
<dbReference type="Gene3D" id="1.10.40.30">
    <property type="entry name" value="Fumarase/aspartase (C-terminal domain)"/>
    <property type="match status" value="1"/>
</dbReference>
<feature type="binding site" evidence="3">
    <location>
        <begin position="98"/>
        <end position="100"/>
    </location>
    <ligand>
        <name>substrate</name>
    </ligand>
</feature>
<dbReference type="InterPro" id="IPR018951">
    <property type="entry name" value="Fumarase_C_C"/>
</dbReference>
<dbReference type="PATRIC" id="fig|1565605.3.peg.2505"/>
<dbReference type="PANTHER" id="PTHR11444">
    <property type="entry name" value="ASPARTATEAMMONIA/ARGININOSUCCINATE/ADENYLOSUCCINATE LYASE"/>
    <property type="match status" value="1"/>
</dbReference>
<feature type="binding site" evidence="3">
    <location>
        <position position="187"/>
    </location>
    <ligand>
        <name>substrate</name>
    </ligand>
</feature>
<dbReference type="FunFam" id="1.20.200.10:FF:000001">
    <property type="entry name" value="Fumarate hydratase, mitochondrial"/>
    <property type="match status" value="1"/>
</dbReference>
<dbReference type="GO" id="GO:0006099">
    <property type="term" value="P:tricarboxylic acid cycle"/>
    <property type="evidence" value="ECO:0007669"/>
    <property type="project" value="UniProtKB-UniRule"/>
</dbReference>
<dbReference type="InterPro" id="IPR024083">
    <property type="entry name" value="Fumarase/histidase_N"/>
</dbReference>
<dbReference type="Gene3D" id="1.10.275.10">
    <property type="entry name" value="Fumarase/aspartase (N-terminal domain)"/>
    <property type="match status" value="1"/>
</dbReference>
<dbReference type="Pfam" id="PF10415">
    <property type="entry name" value="FumaraseC_C"/>
    <property type="match status" value="1"/>
</dbReference>
<dbReference type="InterPro" id="IPR020557">
    <property type="entry name" value="Fumarate_lyase_CS"/>
</dbReference>
<dbReference type="NCBIfam" id="TIGR00979">
    <property type="entry name" value="fumC_II"/>
    <property type="match status" value="1"/>
</dbReference>
<dbReference type="AlphaFoldDB" id="A0A0C5JAU0"/>
<evidence type="ECO:0000259" key="4">
    <source>
        <dbReference type="Pfam" id="PF00206"/>
    </source>
</evidence>
<evidence type="ECO:0000256" key="3">
    <source>
        <dbReference type="HAMAP-Rule" id="MF_00743"/>
    </source>
</evidence>
<dbReference type="HAMAP" id="MF_00743">
    <property type="entry name" value="FumaraseC"/>
    <property type="match status" value="1"/>
</dbReference>
<feature type="binding site" evidence="3">
    <location>
        <begin position="324"/>
        <end position="326"/>
    </location>
    <ligand>
        <name>substrate</name>
    </ligand>
</feature>
<sequence length="460" mass="49581">MSRYRTETDTLGAMDVPRERLWGAQTQRSLAYFAIGKDTMPGELIDALVLVKRSAALANAHLGEVEPRIAQAIVSAADEILNGQWPDEFPLSVWQTGSGTQTNMNVNEVLANRASELLGGVRGMQRSVHPNDHVNRCQSSNDVFPTAMHVAAVTQLEKLLLPALRQLRQTLHEKSQAFAYIVKLGRTHLQDATPLTLGQEFSGYAAQLEIVERAIDAAKKELFALALGGTAVGTGLNAHPQFAVRAVAELTACTGLSWTCASNRFAALAGHEPLVFTHGALKTLATALMKIANDIRWLASGPRAGLGELQLPENEPGSSIMPGKVNPTQCEALTMVAAQVLGNDVALNIGGALGNFELNVFKPLIAYNFLHSARLLADAMQSFERHAVRHVEANGEHIRESLRRSLMLATALTPHIGYDKAAAIAKKAHAEGLSLRDAALASGYVQADEFDAWVIPENMV</sequence>
<keyword evidence="7" id="KW-1185">Reference proteome</keyword>
<dbReference type="FunFam" id="1.10.275.10:FF:000001">
    <property type="entry name" value="Fumarate hydratase, mitochondrial"/>
    <property type="match status" value="1"/>
</dbReference>
<dbReference type="InterPro" id="IPR005677">
    <property type="entry name" value="Fum_hydII"/>
</dbReference>
<reference evidence="6 7" key="1">
    <citation type="journal article" date="2015" name="Genome Announc.">
        <title>Complete Genome Sequence of a Novel Bacterium within the Family Rhodocyclaceae That Degrades Polycyclic Aromatic Hydrocarbons.</title>
        <authorList>
            <person name="Singleton D.R."/>
            <person name="Dickey A.N."/>
            <person name="Scholl E.H."/>
            <person name="Wright F.A."/>
            <person name="Aitken M.D."/>
        </authorList>
    </citation>
    <scope>NUCLEOTIDE SEQUENCE [LARGE SCALE GENOMIC DNA]</scope>
    <source>
        <strain evidence="7">PG1-Ca6</strain>
    </source>
</reference>
<comment type="subunit">
    <text evidence="3">Homotetramer.</text>
</comment>
<comment type="pathway">
    <text evidence="3">Carbohydrate metabolism; tricarboxylic acid cycle; (S)-malate from fumarate: step 1/1.</text>
</comment>
<protein>
    <recommendedName>
        <fullName evidence="3">Fumarate hydratase class II</fullName>
        <shortName evidence="3">Fumarase C</shortName>
        <ecNumber evidence="3">4.2.1.2</ecNumber>
    </recommendedName>
    <alternativeName>
        <fullName evidence="3">Aerobic fumarase</fullName>
    </alternativeName>
    <alternativeName>
        <fullName evidence="3">Iron-independent fumarase</fullName>
    </alternativeName>
</protein>
<feature type="domain" description="Fumarate lyase N-terminal" evidence="4">
    <location>
        <begin position="12"/>
        <end position="342"/>
    </location>
</feature>
<dbReference type="Proteomes" id="UP000061603">
    <property type="component" value="Chromosome"/>
</dbReference>
<dbReference type="PRINTS" id="PR00149">
    <property type="entry name" value="FUMRATELYASE"/>
</dbReference>
<comment type="miscellaneous">
    <text evidence="3">There are 2 substrate-binding sites: the catalytic A site, and the non-catalytic B site that may play a role in the transfer of substrate or product between the active site and the solvent. Alternatively, the B site may bind allosteric effectors.</text>
</comment>
<dbReference type="SUPFAM" id="SSF48557">
    <property type="entry name" value="L-aspartase-like"/>
    <property type="match status" value="1"/>
</dbReference>
<evidence type="ECO:0000256" key="2">
    <source>
        <dbReference type="ARBA" id="ARBA00023239"/>
    </source>
</evidence>
<comment type="subcellular location">
    <subcellularLocation>
        <location evidence="3">Cytoplasm</location>
    </subcellularLocation>
</comment>
<comment type="function">
    <text evidence="3">Involved in the TCA cycle. Catalyzes the stereospecific interconversion of fumarate to L-malate.</text>
</comment>